<dbReference type="PANTHER" id="PTHR30126">
    <property type="entry name" value="HTH-TYPE TRANSCRIPTIONAL REGULATOR"/>
    <property type="match status" value="1"/>
</dbReference>
<dbReference type="Pfam" id="PF00126">
    <property type="entry name" value="HTH_1"/>
    <property type="match status" value="1"/>
</dbReference>
<keyword evidence="2" id="KW-0805">Transcription regulation</keyword>
<dbReference type="PANTHER" id="PTHR30126:SF91">
    <property type="entry name" value="LYSR FAMILY TRANSCRIPTIONAL REGULATOR"/>
    <property type="match status" value="1"/>
</dbReference>
<sequence length="298" mass="32716">MLDQLTLDQLRIFVAIADAGSFSAASRKLMRAQSAISQSVRSLEDALGVALFDRATRIPQMTEAGRSILIDARRIINLADALRVRTRRMAEGLEPELGLAIDPLFPPAIAMDCLAAFERQFPTIPMTVLTESIGGPERHLRSGAVQMAIYALETTGATDLHADFLMDVEMVPVVSARHPLAALPEPVGREDLEQFTQIVLTSGSGQSGWTRGVISPRIWRVADLRTRLAFLIAGFGWSHMPAHFVAAPLAEGTLKRLHLHGIPDFSLRVYLVQQFSRPPGIAARWLIERLKQGIAEQA</sequence>
<accession>A0A1S1HKR4</accession>
<feature type="domain" description="HTH lysR-type" evidence="5">
    <location>
        <begin position="5"/>
        <end position="62"/>
    </location>
</feature>
<dbReference type="GO" id="GO:0000976">
    <property type="term" value="F:transcription cis-regulatory region binding"/>
    <property type="evidence" value="ECO:0007669"/>
    <property type="project" value="TreeGrafter"/>
</dbReference>
<proteinExistence type="inferred from homology"/>
<protein>
    <submittedName>
        <fullName evidence="6">HTH-type transcriptional activator AllS</fullName>
    </submittedName>
</protein>
<evidence type="ECO:0000256" key="4">
    <source>
        <dbReference type="ARBA" id="ARBA00023163"/>
    </source>
</evidence>
<reference evidence="6 7" key="1">
    <citation type="submission" date="2016-09" db="EMBL/GenBank/DDBJ databases">
        <title>Metabolic pathway, cell adaptation mechanisms and a novel monoxygenase revealed through proteogenomic-transcription analysis of a Sphingomonas haloaromaticamans strain degrading the fungicide ortho-phenylphenol.</title>
        <authorList>
            <person name="Perruchon C."/>
            <person name="Papadopoulou E.S."/>
            <person name="Rousidou C."/>
            <person name="Vasileiadis S."/>
            <person name="Tanou G."/>
            <person name="Amoutzias G."/>
            <person name="Molassiotis A."/>
            <person name="Karpouzas D.G."/>
        </authorList>
    </citation>
    <scope>NUCLEOTIDE SEQUENCE [LARGE SCALE GENOMIC DNA]</scope>
    <source>
        <strain evidence="6 7">P3</strain>
    </source>
</reference>
<evidence type="ECO:0000256" key="3">
    <source>
        <dbReference type="ARBA" id="ARBA00023125"/>
    </source>
</evidence>
<evidence type="ECO:0000259" key="5">
    <source>
        <dbReference type="PROSITE" id="PS50931"/>
    </source>
</evidence>
<evidence type="ECO:0000313" key="7">
    <source>
        <dbReference type="Proteomes" id="UP000179467"/>
    </source>
</evidence>
<dbReference type="OrthoDB" id="196624at2"/>
<dbReference type="GO" id="GO:0003700">
    <property type="term" value="F:DNA-binding transcription factor activity"/>
    <property type="evidence" value="ECO:0007669"/>
    <property type="project" value="InterPro"/>
</dbReference>
<keyword evidence="3" id="KW-0238">DNA-binding</keyword>
<dbReference type="InterPro" id="IPR036388">
    <property type="entry name" value="WH-like_DNA-bd_sf"/>
</dbReference>
<name>A0A1S1HKR4_9SPHN</name>
<dbReference type="PRINTS" id="PR00039">
    <property type="entry name" value="HTHLYSR"/>
</dbReference>
<dbReference type="FunFam" id="1.10.10.10:FF:000001">
    <property type="entry name" value="LysR family transcriptional regulator"/>
    <property type="match status" value="1"/>
</dbReference>
<dbReference type="Pfam" id="PF03466">
    <property type="entry name" value="LysR_substrate"/>
    <property type="match status" value="1"/>
</dbReference>
<dbReference type="InterPro" id="IPR000847">
    <property type="entry name" value="LysR_HTH_N"/>
</dbReference>
<dbReference type="Gene3D" id="1.10.10.10">
    <property type="entry name" value="Winged helix-like DNA-binding domain superfamily/Winged helix DNA-binding domain"/>
    <property type="match status" value="1"/>
</dbReference>
<organism evidence="6 7">
    <name type="scientific">Edaphosphingomonas haloaromaticamans</name>
    <dbReference type="NCBI Taxonomy" id="653954"/>
    <lineage>
        <taxon>Bacteria</taxon>
        <taxon>Pseudomonadati</taxon>
        <taxon>Pseudomonadota</taxon>
        <taxon>Alphaproteobacteria</taxon>
        <taxon>Sphingomonadales</taxon>
        <taxon>Rhizorhabdaceae</taxon>
        <taxon>Edaphosphingomonas</taxon>
    </lineage>
</organism>
<comment type="similarity">
    <text evidence="1">Belongs to the LysR transcriptional regulatory family.</text>
</comment>
<comment type="caution">
    <text evidence="6">The sequence shown here is derived from an EMBL/GenBank/DDBJ whole genome shotgun (WGS) entry which is preliminary data.</text>
</comment>
<keyword evidence="7" id="KW-1185">Reference proteome</keyword>
<evidence type="ECO:0000313" key="6">
    <source>
        <dbReference type="EMBL" id="OHT22031.1"/>
    </source>
</evidence>
<dbReference type="SUPFAM" id="SSF53850">
    <property type="entry name" value="Periplasmic binding protein-like II"/>
    <property type="match status" value="1"/>
</dbReference>
<dbReference type="PROSITE" id="PS50931">
    <property type="entry name" value="HTH_LYSR"/>
    <property type="match status" value="1"/>
</dbReference>
<dbReference type="RefSeq" id="WP_070936177.1">
    <property type="nucleotide sequence ID" value="NZ_MIPT01000001.1"/>
</dbReference>
<dbReference type="SUPFAM" id="SSF46785">
    <property type="entry name" value="Winged helix' DNA-binding domain"/>
    <property type="match status" value="1"/>
</dbReference>
<dbReference type="InterPro" id="IPR005119">
    <property type="entry name" value="LysR_subst-bd"/>
</dbReference>
<dbReference type="Gene3D" id="3.40.190.290">
    <property type="match status" value="1"/>
</dbReference>
<evidence type="ECO:0000256" key="1">
    <source>
        <dbReference type="ARBA" id="ARBA00009437"/>
    </source>
</evidence>
<keyword evidence="4" id="KW-0804">Transcription</keyword>
<evidence type="ECO:0000256" key="2">
    <source>
        <dbReference type="ARBA" id="ARBA00023015"/>
    </source>
</evidence>
<dbReference type="AlphaFoldDB" id="A0A1S1HKR4"/>
<dbReference type="EMBL" id="MIPT01000001">
    <property type="protein sequence ID" value="OHT22031.1"/>
    <property type="molecule type" value="Genomic_DNA"/>
</dbReference>
<dbReference type="Proteomes" id="UP000179467">
    <property type="component" value="Unassembled WGS sequence"/>
</dbReference>
<dbReference type="InterPro" id="IPR036390">
    <property type="entry name" value="WH_DNA-bd_sf"/>
</dbReference>
<gene>
    <name evidence="6" type="primary">allS</name>
    <name evidence="6" type="ORF">BHE75_04046</name>
</gene>